<reference evidence="1" key="1">
    <citation type="journal article" date="2016" name="Insect Biochem. Mol. Biol.">
        <title>Multifaceted biological insights from a draft genome sequence of the tobacco hornworm moth, Manduca sexta.</title>
        <authorList>
            <person name="Kanost M.R."/>
            <person name="Arrese E.L."/>
            <person name="Cao X."/>
            <person name="Chen Y.R."/>
            <person name="Chellapilla S."/>
            <person name="Goldsmith M.R."/>
            <person name="Grosse-Wilde E."/>
            <person name="Heckel D.G."/>
            <person name="Herndon N."/>
            <person name="Jiang H."/>
            <person name="Papanicolaou A."/>
            <person name="Qu J."/>
            <person name="Soulages J.L."/>
            <person name="Vogel H."/>
            <person name="Walters J."/>
            <person name="Waterhouse R.M."/>
            <person name="Ahn S.J."/>
            <person name="Almeida F.C."/>
            <person name="An C."/>
            <person name="Aqrawi P."/>
            <person name="Bretschneider A."/>
            <person name="Bryant W.B."/>
            <person name="Bucks S."/>
            <person name="Chao H."/>
            <person name="Chevignon G."/>
            <person name="Christen J.M."/>
            <person name="Clarke D.F."/>
            <person name="Dittmer N.T."/>
            <person name="Ferguson L.C.F."/>
            <person name="Garavelou S."/>
            <person name="Gordon K.H.J."/>
            <person name="Gunaratna R.T."/>
            <person name="Han Y."/>
            <person name="Hauser F."/>
            <person name="He Y."/>
            <person name="Heidel-Fischer H."/>
            <person name="Hirsh A."/>
            <person name="Hu Y."/>
            <person name="Jiang H."/>
            <person name="Kalra D."/>
            <person name="Klinner C."/>
            <person name="Konig C."/>
            <person name="Kovar C."/>
            <person name="Kroll A.R."/>
            <person name="Kuwar S.S."/>
            <person name="Lee S.L."/>
            <person name="Lehman R."/>
            <person name="Li K."/>
            <person name="Li Z."/>
            <person name="Liang H."/>
            <person name="Lovelace S."/>
            <person name="Lu Z."/>
            <person name="Mansfield J.H."/>
            <person name="McCulloch K.J."/>
            <person name="Mathew T."/>
            <person name="Morton B."/>
            <person name="Muzny D.M."/>
            <person name="Neunemann D."/>
            <person name="Ongeri F."/>
            <person name="Pauchet Y."/>
            <person name="Pu L.L."/>
            <person name="Pyrousis I."/>
            <person name="Rao X.J."/>
            <person name="Redding A."/>
            <person name="Roesel C."/>
            <person name="Sanchez-Gracia A."/>
            <person name="Schaack S."/>
            <person name="Shukla A."/>
            <person name="Tetreau G."/>
            <person name="Wang Y."/>
            <person name="Xiong G.H."/>
            <person name="Traut W."/>
            <person name="Walsh T.K."/>
            <person name="Worley K.C."/>
            <person name="Wu D."/>
            <person name="Wu W."/>
            <person name="Wu Y.Q."/>
            <person name="Zhang X."/>
            <person name="Zou Z."/>
            <person name="Zucker H."/>
            <person name="Briscoe A.D."/>
            <person name="Burmester T."/>
            <person name="Clem R.J."/>
            <person name="Feyereisen R."/>
            <person name="Grimmelikhuijzen C.J.P."/>
            <person name="Hamodrakas S.J."/>
            <person name="Hansson B.S."/>
            <person name="Huguet E."/>
            <person name="Jermiin L.S."/>
            <person name="Lan Q."/>
            <person name="Lehman H.K."/>
            <person name="Lorenzen M."/>
            <person name="Merzendorfer H."/>
            <person name="Michalopoulos I."/>
            <person name="Morton D.B."/>
            <person name="Muthukrishnan S."/>
            <person name="Oakeshott J.G."/>
            <person name="Palmer W."/>
            <person name="Park Y."/>
            <person name="Passarelli A.L."/>
            <person name="Rozas J."/>
            <person name="Schwartz L.M."/>
            <person name="Smith W."/>
            <person name="Southgate A."/>
            <person name="Vilcinskas A."/>
            <person name="Vogt R."/>
            <person name="Wang P."/>
            <person name="Werren J."/>
            <person name="Yu X.Q."/>
            <person name="Zhou J.J."/>
            <person name="Brown S.J."/>
            <person name="Scherer S.E."/>
            <person name="Richards S."/>
            <person name="Blissard G.W."/>
        </authorList>
    </citation>
    <scope>NUCLEOTIDE SEQUENCE</scope>
</reference>
<accession>A0A922CRE1</accession>
<gene>
    <name evidence="1" type="ORF">O3G_MSEX009885</name>
</gene>
<organism evidence="1 2">
    <name type="scientific">Manduca sexta</name>
    <name type="common">Tobacco hawkmoth</name>
    <name type="synonym">Tobacco hornworm</name>
    <dbReference type="NCBI Taxonomy" id="7130"/>
    <lineage>
        <taxon>Eukaryota</taxon>
        <taxon>Metazoa</taxon>
        <taxon>Ecdysozoa</taxon>
        <taxon>Arthropoda</taxon>
        <taxon>Hexapoda</taxon>
        <taxon>Insecta</taxon>
        <taxon>Pterygota</taxon>
        <taxon>Neoptera</taxon>
        <taxon>Endopterygota</taxon>
        <taxon>Lepidoptera</taxon>
        <taxon>Glossata</taxon>
        <taxon>Ditrysia</taxon>
        <taxon>Bombycoidea</taxon>
        <taxon>Sphingidae</taxon>
        <taxon>Sphinginae</taxon>
        <taxon>Sphingini</taxon>
        <taxon>Manduca</taxon>
    </lineage>
</organism>
<dbReference type="Proteomes" id="UP000791440">
    <property type="component" value="Unassembled WGS sequence"/>
</dbReference>
<dbReference type="Pfam" id="PF03564">
    <property type="entry name" value="DUF1759"/>
    <property type="match status" value="1"/>
</dbReference>
<sequence>MDQVLMNRLLLISNEIKRLTDCALTQSASYNNDDKTKACIIVAKLKAMLGKFGHELHTYINTSQEPDIDEVSTLTSIQLHGEEALVELEVKIESGTISQNEASTSSTCAVLSSKLPKLSLPIFEGNILDWHQFWDQFSSNIDKRNLPDVDKLLYLKGSLTGEAKNTLEGLDATNKNYQIAVTLLKQRYGKESQIIDAHYAALYKIEPAKTSADGRKTLNEIERHLRVLSSMGENVNHNHLRFIIMEKFPADILYDLKMKTSNESVEEIRNKLEVIIAAKEDVAKNTSDIMMSENSTHYTAEALYVNDKQFGYRKNQMIKRGNLSFKQRKEDSRRSKFYPVRKRCIFCQGAHFNDQCHEVKGIEERKAVIKDLCFICFKPNHHDNACSFEVECPHCNQREIHNRALCPKKFRA</sequence>
<keyword evidence="2" id="KW-1185">Reference proteome</keyword>
<dbReference type="PANTHER" id="PTHR22954:SF3">
    <property type="entry name" value="PROTEIN CBG08539"/>
    <property type="match status" value="1"/>
</dbReference>
<dbReference type="EMBL" id="JH668520">
    <property type="protein sequence ID" value="KAG6456680.1"/>
    <property type="molecule type" value="Genomic_DNA"/>
</dbReference>
<dbReference type="AlphaFoldDB" id="A0A922CRE1"/>
<proteinExistence type="predicted"/>
<name>A0A922CRE1_MANSE</name>
<dbReference type="InterPro" id="IPR005312">
    <property type="entry name" value="DUF1759"/>
</dbReference>
<comment type="caution">
    <text evidence="1">The sequence shown here is derived from an EMBL/GenBank/DDBJ whole genome shotgun (WGS) entry which is preliminary data.</text>
</comment>
<evidence type="ECO:0000313" key="2">
    <source>
        <dbReference type="Proteomes" id="UP000791440"/>
    </source>
</evidence>
<evidence type="ECO:0000313" key="1">
    <source>
        <dbReference type="EMBL" id="KAG6456680.1"/>
    </source>
</evidence>
<protein>
    <submittedName>
        <fullName evidence="1">Uncharacterized protein</fullName>
    </submittedName>
</protein>
<dbReference type="PANTHER" id="PTHR22954">
    <property type="entry name" value="RETROVIRAL PROTEASE-RELATED"/>
    <property type="match status" value="1"/>
</dbReference>
<reference evidence="1" key="2">
    <citation type="submission" date="2020-12" db="EMBL/GenBank/DDBJ databases">
        <authorList>
            <person name="Kanost M."/>
        </authorList>
    </citation>
    <scope>NUCLEOTIDE SEQUENCE</scope>
</reference>